<organism evidence="2 3">
    <name type="scientific">Alkalibacillus flavidus</name>
    <dbReference type="NCBI Taxonomy" id="546021"/>
    <lineage>
        <taxon>Bacteria</taxon>
        <taxon>Bacillati</taxon>
        <taxon>Bacillota</taxon>
        <taxon>Bacilli</taxon>
        <taxon>Bacillales</taxon>
        <taxon>Bacillaceae</taxon>
        <taxon>Alkalibacillus</taxon>
    </lineage>
</organism>
<proteinExistence type="predicted"/>
<keyword evidence="3" id="KW-1185">Reference proteome</keyword>
<evidence type="ECO:0000313" key="2">
    <source>
        <dbReference type="EMBL" id="MET3684491.1"/>
    </source>
</evidence>
<comment type="caution">
    <text evidence="2">The sequence shown here is derived from an EMBL/GenBank/DDBJ whole genome shotgun (WGS) entry which is preliminary data.</text>
</comment>
<dbReference type="EMBL" id="JBEPMX010000028">
    <property type="protein sequence ID" value="MET3684491.1"/>
    <property type="molecule type" value="Genomic_DNA"/>
</dbReference>
<feature type="transmembrane region" description="Helical" evidence="1">
    <location>
        <begin position="5"/>
        <end position="23"/>
    </location>
</feature>
<evidence type="ECO:0000313" key="3">
    <source>
        <dbReference type="Proteomes" id="UP001549167"/>
    </source>
</evidence>
<evidence type="ECO:0000256" key="1">
    <source>
        <dbReference type="SAM" id="Phobius"/>
    </source>
</evidence>
<reference evidence="2 3" key="1">
    <citation type="submission" date="2024-06" db="EMBL/GenBank/DDBJ databases">
        <title>Genomic Encyclopedia of Type Strains, Phase IV (KMG-IV): sequencing the most valuable type-strain genomes for metagenomic binning, comparative biology and taxonomic classification.</title>
        <authorList>
            <person name="Goeker M."/>
        </authorList>
    </citation>
    <scope>NUCLEOTIDE SEQUENCE [LARGE SCALE GENOMIC DNA]</scope>
    <source>
        <strain evidence="2 3">DSM 23520</strain>
    </source>
</reference>
<keyword evidence="1" id="KW-1133">Transmembrane helix</keyword>
<gene>
    <name evidence="2" type="ORF">ABID56_002629</name>
</gene>
<name>A0ABV2L106_9BACI</name>
<keyword evidence="1" id="KW-0812">Transmembrane</keyword>
<dbReference type="Proteomes" id="UP001549167">
    <property type="component" value="Unassembled WGS sequence"/>
</dbReference>
<accession>A0ABV2L106</accession>
<sequence>MKRRLCLYFVSMLWYLILSSFQGT</sequence>
<keyword evidence="1" id="KW-0472">Membrane</keyword>
<protein>
    <submittedName>
        <fullName evidence="2">Uncharacterized protein</fullName>
    </submittedName>
</protein>